<sequence>MGLSNKIRDRKKRVINFINSLSDRYVESLGGYTPSINEGSDNKIVDLDAVQSIIDGNSFEKITFGKDMVNPYDSKAEVRIFFMTNKNKTIDDTMPNTYRIAIEEVHDRYSDEISYGVTYGFIGRTKVTDFNESPLKYNTKDATMTFDILASKCDSDVIYDSLVGVVKENLHNFDIMAYSMFTSNDLKHLRSRAVSTLAVGLHKRTGKFIYYFNPDFILREALEEYCNNGDMYRSLKDCYVYLLTFFIAHEMAHLVTNNSTHSIKNSFVDLDDTYASGGVDNVVMDGFINAKLKTVLSRLPNISNKAKGIGGVFPSNCITDIIHLRAQHNVGLKSFKSFDEMTEVVIASIDNVSKLFGEDTEVKFYNETRKDSISPYVGADIFCNIYINGSFKKLRSSSHIFQKVINDIIRSITDGKIYWSKNGGITDEEKVSDKEILKDGTLVKVKGTSVVGIVKSHREIPKGKYIVQEVYSVNYTKIDKVDDTDLGDGKILHTPIYVDSGNFYAELDRKYILPIESSYGSWIEDTNKIDKTELSEEDLADNDGSGEMDGSSSDSGSSGNSPKSISVGDIVWVAKKKRFGIVTSIVNGVFHVEDVREEPCVVLDDSDNH</sequence>
<proteinExistence type="predicted"/>
<evidence type="ECO:0000313" key="2">
    <source>
        <dbReference type="EMBL" id="DAE18242.1"/>
    </source>
</evidence>
<feature type="region of interest" description="Disordered" evidence="1">
    <location>
        <begin position="538"/>
        <end position="564"/>
    </location>
</feature>
<name>A0A8S5QGY0_9CAUD</name>
<accession>A0A8S5QGY0</accession>
<feature type="compositionally biased region" description="Low complexity" evidence="1">
    <location>
        <begin position="547"/>
        <end position="564"/>
    </location>
</feature>
<dbReference type="EMBL" id="BK015652">
    <property type="protein sequence ID" value="DAE18242.1"/>
    <property type="molecule type" value="Genomic_DNA"/>
</dbReference>
<reference evidence="2" key="1">
    <citation type="journal article" date="2021" name="Proc. Natl. Acad. Sci. U.S.A.">
        <title>A Catalog of Tens of Thousands of Viruses from Human Metagenomes Reveals Hidden Associations with Chronic Diseases.</title>
        <authorList>
            <person name="Tisza M.J."/>
            <person name="Buck C.B."/>
        </authorList>
    </citation>
    <scope>NUCLEOTIDE SEQUENCE</scope>
    <source>
        <strain evidence="2">CtdNl2</strain>
    </source>
</reference>
<organism evidence="2">
    <name type="scientific">Myoviridae sp. ctdNl2</name>
    <dbReference type="NCBI Taxonomy" id="2825140"/>
    <lineage>
        <taxon>Viruses</taxon>
        <taxon>Duplodnaviria</taxon>
        <taxon>Heunggongvirae</taxon>
        <taxon>Uroviricota</taxon>
        <taxon>Caudoviricetes</taxon>
    </lineage>
</organism>
<protein>
    <submittedName>
        <fullName evidence="2">Integral membrane metallopeptidase</fullName>
    </submittedName>
</protein>
<evidence type="ECO:0000256" key="1">
    <source>
        <dbReference type="SAM" id="MobiDB-lite"/>
    </source>
</evidence>